<dbReference type="EMBL" id="KB206467">
    <property type="protein sequence ID" value="ELP91504.1"/>
    <property type="molecule type" value="Genomic_DNA"/>
</dbReference>
<reference evidence="1 2" key="1">
    <citation type="submission" date="2012-10" db="EMBL/GenBank/DDBJ databases">
        <authorList>
            <person name="Zafar N."/>
            <person name="Inman J."/>
            <person name="Hall N."/>
            <person name="Lorenzi H."/>
            <person name="Caler E."/>
        </authorList>
    </citation>
    <scope>NUCLEOTIDE SEQUENCE [LARGE SCALE GENOMIC DNA]</scope>
    <source>
        <strain evidence="1 2">IP1</strain>
    </source>
</reference>
<gene>
    <name evidence="1" type="ORF">EIN_511970</name>
</gene>
<proteinExistence type="predicted"/>
<accession>A0A0A1U9A7</accession>
<dbReference type="AlphaFoldDB" id="A0A0A1U9A7"/>
<sequence>MPKKAENEVKLAFEQRKLIETAWEQHQHIKNQSLYDRKKKTITESPEFKKEEEDILQLYQNIEELIVILCNNNKNLLSQYAYIYTRFRVEFEDVTVTPEIVDVFVKYIGEQNIYTHRLEVLPNKDKIHQVSNLYFTFKNFQAEDLLDKVCDNFDCCYVSEHIYQFELMVCEEKENNRIRTRFESTQENFNQIYTDLYEKIENYTKDKKLTDKIIRVIKFVEDTPVKMFKVLVSQEFEQYIDKIKESIVKDDFWLE</sequence>
<protein>
    <submittedName>
        <fullName evidence="1">Uncharacterized protein</fullName>
    </submittedName>
</protein>
<dbReference type="RefSeq" id="XP_004258275.1">
    <property type="nucleotide sequence ID" value="XM_004258227.1"/>
</dbReference>
<dbReference type="Proteomes" id="UP000014680">
    <property type="component" value="Unassembled WGS sequence"/>
</dbReference>
<keyword evidence="2" id="KW-1185">Reference proteome</keyword>
<evidence type="ECO:0000313" key="1">
    <source>
        <dbReference type="EMBL" id="ELP91504.1"/>
    </source>
</evidence>
<dbReference type="KEGG" id="eiv:EIN_511970"/>
<organism evidence="1 2">
    <name type="scientific">Entamoeba invadens IP1</name>
    <dbReference type="NCBI Taxonomy" id="370355"/>
    <lineage>
        <taxon>Eukaryota</taxon>
        <taxon>Amoebozoa</taxon>
        <taxon>Evosea</taxon>
        <taxon>Archamoebae</taxon>
        <taxon>Mastigamoebida</taxon>
        <taxon>Entamoebidae</taxon>
        <taxon>Entamoeba</taxon>
    </lineage>
</organism>
<dbReference type="VEuPathDB" id="AmoebaDB:EIN_511970"/>
<name>A0A0A1U9A7_ENTIV</name>
<dbReference type="GeneID" id="14890479"/>
<evidence type="ECO:0000313" key="2">
    <source>
        <dbReference type="Proteomes" id="UP000014680"/>
    </source>
</evidence>